<keyword evidence="2" id="KW-0540">Nuclease</keyword>
<dbReference type="PANTHER" id="PTHR43694">
    <property type="entry name" value="RIBONUCLEASE J"/>
    <property type="match status" value="1"/>
</dbReference>
<dbReference type="InterPro" id="IPR011108">
    <property type="entry name" value="RMMBL"/>
</dbReference>
<dbReference type="KEGG" id="mpv:PRV_01415"/>
<evidence type="ECO:0000259" key="8">
    <source>
        <dbReference type="SMART" id="SM00849"/>
    </source>
</evidence>
<dbReference type="PANTHER" id="PTHR43694:SF1">
    <property type="entry name" value="RIBONUCLEASE J"/>
    <property type="match status" value="1"/>
</dbReference>
<evidence type="ECO:0000313" key="10">
    <source>
        <dbReference type="Proteomes" id="UP000017119"/>
    </source>
</evidence>
<dbReference type="InterPro" id="IPR004613">
    <property type="entry name" value="RNase_J"/>
</dbReference>
<dbReference type="Gene3D" id="3.40.50.10710">
    <property type="entry name" value="Metallo-hydrolase/oxidoreductase"/>
    <property type="match status" value="1"/>
</dbReference>
<dbReference type="Pfam" id="PF07521">
    <property type="entry name" value="RMMBL"/>
    <property type="match status" value="1"/>
</dbReference>
<evidence type="ECO:0000256" key="7">
    <source>
        <dbReference type="ARBA" id="ARBA00022884"/>
    </source>
</evidence>
<dbReference type="Pfam" id="PF17770">
    <property type="entry name" value="RNase_J_C"/>
    <property type="match status" value="1"/>
</dbReference>
<dbReference type="Proteomes" id="UP000017119">
    <property type="component" value="Chromosome"/>
</dbReference>
<protein>
    <submittedName>
        <fullName evidence="9">Beta-lactamase</fullName>
    </submittedName>
</protein>
<dbReference type="CDD" id="cd07714">
    <property type="entry name" value="RNaseJ_MBL-fold"/>
    <property type="match status" value="1"/>
</dbReference>
<dbReference type="PATRIC" id="fig|1403316.3.peg.253"/>
<dbReference type="Gene3D" id="3.60.15.10">
    <property type="entry name" value="Ribonuclease Z/Hydroxyacylglutathione hydrolase-like"/>
    <property type="match status" value="1"/>
</dbReference>
<dbReference type="Gene3D" id="3.10.20.580">
    <property type="match status" value="1"/>
</dbReference>
<dbReference type="Pfam" id="PF00753">
    <property type="entry name" value="Lactamase_B"/>
    <property type="match status" value="1"/>
</dbReference>
<dbReference type="NCBIfam" id="TIGR00649">
    <property type="entry name" value="MG423"/>
    <property type="match status" value="1"/>
</dbReference>
<dbReference type="Pfam" id="PF22505">
    <property type="entry name" value="RNase_J_b_CASP"/>
    <property type="match status" value="1"/>
</dbReference>
<dbReference type="InterPro" id="IPR036866">
    <property type="entry name" value="RibonucZ/Hydroxyglut_hydro"/>
</dbReference>
<organism evidence="9 10">
    <name type="scientific">Mycoplasma parvum str. Indiana</name>
    <dbReference type="NCBI Taxonomy" id="1403316"/>
    <lineage>
        <taxon>Bacteria</taxon>
        <taxon>Bacillati</taxon>
        <taxon>Mycoplasmatota</taxon>
        <taxon>Mollicutes</taxon>
        <taxon>Mycoplasmataceae</taxon>
        <taxon>Mycoplasma</taxon>
    </lineage>
</organism>
<dbReference type="AlphaFoldDB" id="U5NFM9"/>
<evidence type="ECO:0000256" key="6">
    <source>
        <dbReference type="ARBA" id="ARBA00022839"/>
    </source>
</evidence>
<dbReference type="OrthoDB" id="9758375at2"/>
<gene>
    <name evidence="9" type="ORF">PRV_01415</name>
</gene>
<dbReference type="GO" id="GO:0003723">
    <property type="term" value="F:RNA binding"/>
    <property type="evidence" value="ECO:0007669"/>
    <property type="project" value="UniProtKB-KW"/>
</dbReference>
<dbReference type="SUPFAM" id="SSF56281">
    <property type="entry name" value="Metallo-hydrolase/oxidoreductase"/>
    <property type="match status" value="1"/>
</dbReference>
<keyword evidence="3" id="KW-0479">Metal-binding</keyword>
<evidence type="ECO:0000256" key="3">
    <source>
        <dbReference type="ARBA" id="ARBA00022723"/>
    </source>
</evidence>
<keyword evidence="5" id="KW-0862">Zinc</keyword>
<dbReference type="EMBL" id="CP006771">
    <property type="protein sequence ID" value="AGX89043.1"/>
    <property type="molecule type" value="Genomic_DNA"/>
</dbReference>
<accession>U5NFM9</accession>
<keyword evidence="7" id="KW-0694">RNA-binding</keyword>
<dbReference type="GO" id="GO:0046872">
    <property type="term" value="F:metal ion binding"/>
    <property type="evidence" value="ECO:0007669"/>
    <property type="project" value="UniProtKB-KW"/>
</dbReference>
<keyword evidence="6" id="KW-0269">Exonuclease</keyword>
<dbReference type="STRING" id="1403316.PRV_01415"/>
<dbReference type="InterPro" id="IPR055132">
    <property type="entry name" value="RNase_J_b_CASP"/>
</dbReference>
<reference evidence="9 10" key="1">
    <citation type="journal article" date="2013" name="Genome Announc.">
        <title>Genome Sequence of Mycoplasma parvum (Formerly Eperythrozoon parvum), a Diminutive Hemoplasma of the Pig.</title>
        <authorList>
            <person name="do Nascimento N.C."/>
            <person name="Dos Santos A.P."/>
            <person name="Chu Y."/>
            <person name="Guimaraes A.M."/>
            <person name="Pagliaro A."/>
            <person name="Messick J.B."/>
        </authorList>
    </citation>
    <scope>NUCLEOTIDE SEQUENCE [LARGE SCALE GENOMIC DNA]</scope>
    <source>
        <strain evidence="9 10">Indiana</strain>
    </source>
</reference>
<evidence type="ECO:0000313" key="9">
    <source>
        <dbReference type="EMBL" id="AGX89043.1"/>
    </source>
</evidence>
<keyword evidence="1" id="KW-0963">Cytoplasm</keyword>
<keyword evidence="10" id="KW-1185">Reference proteome</keyword>
<dbReference type="RefSeq" id="WP_022769575.1">
    <property type="nucleotide sequence ID" value="NC_022575.1"/>
</dbReference>
<keyword evidence="4" id="KW-0378">Hydrolase</keyword>
<name>U5NFM9_9MOLU</name>
<feature type="domain" description="Metallo-beta-lactamase" evidence="8">
    <location>
        <begin position="34"/>
        <end position="230"/>
    </location>
</feature>
<dbReference type="InterPro" id="IPR001279">
    <property type="entry name" value="Metallo-B-lactamas"/>
</dbReference>
<dbReference type="InterPro" id="IPR041636">
    <property type="entry name" value="RNase_J_C"/>
</dbReference>
<evidence type="ECO:0000256" key="5">
    <source>
        <dbReference type="ARBA" id="ARBA00022833"/>
    </source>
</evidence>
<evidence type="ECO:0000256" key="2">
    <source>
        <dbReference type="ARBA" id="ARBA00022722"/>
    </source>
</evidence>
<dbReference type="HOGENOM" id="CLU_008727_3_3_14"/>
<dbReference type="GO" id="GO:0004527">
    <property type="term" value="F:exonuclease activity"/>
    <property type="evidence" value="ECO:0007669"/>
    <property type="project" value="UniProtKB-KW"/>
</dbReference>
<evidence type="ECO:0000256" key="4">
    <source>
        <dbReference type="ARBA" id="ARBA00022801"/>
    </source>
</evidence>
<sequence length="598" mass="67175">MALHTIEQHIFECRRNKQKDPTYFFSIGGIEEIGKNCYCIEHLDEIVIMDFGIKFGNKLTQPGVTGEIPNLDYLIKNQKKITGLFITHGHEDHIGGVPHLISSLEIPTIYAPALAMELIKKKLEELKIERIPKMEIYDSDSIYFTKYFAFDFFSVNHSIPDSFGFSISTPNGFLVFSGDFRFDLKNKIESKSFQRLISIGGREVDLLLCESTSAAQPGFNESEATIISELKNIISSSEGRIIITFFASNLGRIEEIVKLANSADKKIVVFGRSIESSLKCSQTAGILNTNDLKNVFITPQEMNTIPDKKLLIICTGSQGEESSALNNISKGLHPLIQLKPSDNIIFSSNVIPGNKQAVNELVNRLYKSGCKLFLNSPECKIHASGHATKLEQQLLISLISPTYLAPVHGEKKMLHDLKRNISELKIVPSYNIFILRNGEKLKILNRVVSKAEEEEHLKFNFPYFVMENKLTDHGKETLNERTKLAMNGLLVVSITLDLETKTIFSISPVTTIGSLSFSLSSEIFKDLSRMISKNTEELLANSSVTLKKEDIISSNTSIITDFFNKKGHKVPKIIILLEEVKQNNLWENSINANSYIKE</sequence>
<dbReference type="InterPro" id="IPR042173">
    <property type="entry name" value="RNase_J_2"/>
</dbReference>
<evidence type="ECO:0000256" key="1">
    <source>
        <dbReference type="ARBA" id="ARBA00022490"/>
    </source>
</evidence>
<dbReference type="SMART" id="SM00849">
    <property type="entry name" value="Lactamase_B"/>
    <property type="match status" value="1"/>
</dbReference>
<proteinExistence type="predicted"/>